<dbReference type="GO" id="GO:0016616">
    <property type="term" value="F:oxidoreductase activity, acting on the CH-OH group of donors, NAD or NADP as acceptor"/>
    <property type="evidence" value="ECO:0007669"/>
    <property type="project" value="UniProtKB-ARBA"/>
</dbReference>
<feature type="domain" description="NADP-dependent oxidoreductase" evidence="7">
    <location>
        <begin position="15"/>
        <end position="264"/>
    </location>
</feature>
<dbReference type="InterPro" id="IPR020471">
    <property type="entry name" value="AKR"/>
</dbReference>
<name>A0A372MF47_9SPIR</name>
<keyword evidence="9" id="KW-1185">Reference proteome</keyword>
<dbReference type="PRINTS" id="PR00069">
    <property type="entry name" value="ALDKETRDTASE"/>
</dbReference>
<gene>
    <name evidence="8" type="ORF">DYP60_10365</name>
</gene>
<dbReference type="Gene3D" id="3.20.20.100">
    <property type="entry name" value="NADP-dependent oxidoreductase domain"/>
    <property type="match status" value="1"/>
</dbReference>
<feature type="binding site" evidence="5">
    <location>
        <position position="107"/>
    </location>
    <ligand>
        <name>substrate</name>
    </ligand>
</feature>
<dbReference type="Proteomes" id="UP000264002">
    <property type="component" value="Unassembled WGS sequence"/>
</dbReference>
<dbReference type="InterPro" id="IPR036812">
    <property type="entry name" value="NAD(P)_OxRdtase_dom_sf"/>
</dbReference>
<evidence type="ECO:0000256" key="6">
    <source>
        <dbReference type="PIRSR" id="PIRSR000097-3"/>
    </source>
</evidence>
<evidence type="ECO:0000256" key="4">
    <source>
        <dbReference type="PIRSR" id="PIRSR000097-1"/>
    </source>
</evidence>
<evidence type="ECO:0000259" key="7">
    <source>
        <dbReference type="Pfam" id="PF00248"/>
    </source>
</evidence>
<accession>A0A372MF47</accession>
<evidence type="ECO:0000256" key="5">
    <source>
        <dbReference type="PIRSR" id="PIRSR000097-2"/>
    </source>
</evidence>
<protein>
    <submittedName>
        <fullName evidence="8">Aldo/keto reductase</fullName>
    </submittedName>
</protein>
<proteinExistence type="inferred from homology"/>
<dbReference type="InterPro" id="IPR023210">
    <property type="entry name" value="NADP_OxRdtase_dom"/>
</dbReference>
<dbReference type="EMBL" id="QUWK01000010">
    <property type="protein sequence ID" value="RFU94364.1"/>
    <property type="molecule type" value="Genomic_DNA"/>
</dbReference>
<comment type="caution">
    <text evidence="8">The sequence shown here is derived from an EMBL/GenBank/DDBJ whole genome shotgun (WGS) entry which is preliminary data.</text>
</comment>
<dbReference type="CDD" id="cd19071">
    <property type="entry name" value="AKR_AKR1-5-like"/>
    <property type="match status" value="1"/>
</dbReference>
<dbReference type="PROSITE" id="PS00062">
    <property type="entry name" value="ALDOKETO_REDUCTASE_2"/>
    <property type="match status" value="1"/>
</dbReference>
<dbReference type="PANTHER" id="PTHR43827:SF3">
    <property type="entry name" value="NADP-DEPENDENT OXIDOREDUCTASE DOMAIN-CONTAINING PROTEIN"/>
    <property type="match status" value="1"/>
</dbReference>
<dbReference type="AlphaFoldDB" id="A0A372MF47"/>
<evidence type="ECO:0000313" key="8">
    <source>
        <dbReference type="EMBL" id="RFU94364.1"/>
    </source>
</evidence>
<feature type="active site" description="Proton donor" evidence="4">
    <location>
        <position position="49"/>
    </location>
</feature>
<dbReference type="Pfam" id="PF00248">
    <property type="entry name" value="Aldo_ket_red"/>
    <property type="match status" value="1"/>
</dbReference>
<dbReference type="PROSITE" id="PS00798">
    <property type="entry name" value="ALDOKETO_REDUCTASE_1"/>
    <property type="match status" value="1"/>
</dbReference>
<reference evidence="8 9" key="2">
    <citation type="submission" date="2018-09" db="EMBL/GenBank/DDBJ databases">
        <title>Genome of Sphaerochaeta halotolerans strain 4-11.</title>
        <authorList>
            <person name="Nazina T.N."/>
            <person name="Sokolova D.S."/>
        </authorList>
    </citation>
    <scope>NUCLEOTIDE SEQUENCE [LARGE SCALE GENOMIC DNA]</scope>
    <source>
        <strain evidence="8 9">4-11</strain>
    </source>
</reference>
<dbReference type="InterPro" id="IPR018170">
    <property type="entry name" value="Aldo/ket_reductase_CS"/>
</dbReference>
<evidence type="ECO:0000256" key="3">
    <source>
        <dbReference type="ARBA" id="ARBA00023002"/>
    </source>
</evidence>
<feature type="site" description="Lowers pKa of active site Tyr" evidence="6">
    <location>
        <position position="74"/>
    </location>
</feature>
<dbReference type="FunFam" id="3.20.20.100:FF:000015">
    <property type="entry name" value="Oxidoreductase, aldo/keto reductase family"/>
    <property type="match status" value="1"/>
</dbReference>
<keyword evidence="2" id="KW-0521">NADP</keyword>
<dbReference type="SUPFAM" id="SSF51430">
    <property type="entry name" value="NAD(P)-linked oxidoreductase"/>
    <property type="match status" value="1"/>
</dbReference>
<organism evidence="8 9">
    <name type="scientific">Sphaerochaeta halotolerans</name>
    <dbReference type="NCBI Taxonomy" id="2293840"/>
    <lineage>
        <taxon>Bacteria</taxon>
        <taxon>Pseudomonadati</taxon>
        <taxon>Spirochaetota</taxon>
        <taxon>Spirochaetia</taxon>
        <taxon>Spirochaetales</taxon>
        <taxon>Sphaerochaetaceae</taxon>
        <taxon>Sphaerochaeta</taxon>
    </lineage>
</organism>
<dbReference type="PIRSF" id="PIRSF000097">
    <property type="entry name" value="AKR"/>
    <property type="match status" value="1"/>
</dbReference>
<reference evidence="9" key="1">
    <citation type="submission" date="2018-08" db="EMBL/GenBank/DDBJ databases">
        <authorList>
            <person name="Grouzdev D.S."/>
            <person name="Krutkina M.S."/>
        </authorList>
    </citation>
    <scope>NUCLEOTIDE SEQUENCE [LARGE SCALE GENOMIC DNA]</scope>
    <source>
        <strain evidence="9">4-11</strain>
    </source>
</reference>
<sequence length="279" mass="31539">MQTVKMNNNLEIPQIGFGTWQIPEGKVAYESVRYALEVGYRHIDTAAAYGNEVSVGKAIQESGIAREEIFLTTKLHNNDHGYEQTQEAFWESLRKLGTDYVDLYLIHWPNPIASRSHWQDANRGSWKAMEEFVEKGLIKSIGISNFREHHIESLLEKAEIKPQVNQIRLFAGEQQRPLVQYCKDKQMVLEAYSPLGTGALLTSSLVQGIAEEVGKSPAQVCLRYNIQKGYVVLPKSVTPSSILQNKDIFDFTLDDKQMAQLDAMENICGPTQNPDETSF</sequence>
<keyword evidence="3" id="KW-0560">Oxidoreductase</keyword>
<evidence type="ECO:0000256" key="1">
    <source>
        <dbReference type="ARBA" id="ARBA00007905"/>
    </source>
</evidence>
<dbReference type="RefSeq" id="WP_117330933.1">
    <property type="nucleotide sequence ID" value="NZ_QUWK01000010.1"/>
</dbReference>
<evidence type="ECO:0000313" key="9">
    <source>
        <dbReference type="Proteomes" id="UP000264002"/>
    </source>
</evidence>
<dbReference type="OrthoDB" id="9804790at2"/>
<dbReference type="PANTHER" id="PTHR43827">
    <property type="entry name" value="2,5-DIKETO-D-GLUCONIC ACID REDUCTASE"/>
    <property type="match status" value="1"/>
</dbReference>
<evidence type="ECO:0000256" key="2">
    <source>
        <dbReference type="ARBA" id="ARBA00022857"/>
    </source>
</evidence>
<comment type="similarity">
    <text evidence="1">Belongs to the aldo/keto reductase family.</text>
</comment>